<dbReference type="ESTHER" id="9euro-a0a0d2bnw7">
    <property type="family name" value="Fungal_carboxylesterase_lipase"/>
</dbReference>
<dbReference type="OrthoDB" id="408631at2759"/>
<dbReference type="PROSITE" id="PS00122">
    <property type="entry name" value="CARBOXYLESTERASE_B_1"/>
    <property type="match status" value="1"/>
</dbReference>
<comment type="similarity">
    <text evidence="1 3">Belongs to the type-B carboxylesterase/lipase family.</text>
</comment>
<dbReference type="PANTHER" id="PTHR43918">
    <property type="entry name" value="ACETYLCHOLINESTERASE"/>
    <property type="match status" value="1"/>
</dbReference>
<evidence type="ECO:0000256" key="1">
    <source>
        <dbReference type="ARBA" id="ARBA00005964"/>
    </source>
</evidence>
<dbReference type="InterPro" id="IPR050654">
    <property type="entry name" value="AChE-related_enzymes"/>
</dbReference>
<dbReference type="InterPro" id="IPR019826">
    <property type="entry name" value="Carboxylesterase_B_AS"/>
</dbReference>
<dbReference type="Pfam" id="PF00135">
    <property type="entry name" value="COesterase"/>
    <property type="match status" value="1"/>
</dbReference>
<reference evidence="5 6" key="1">
    <citation type="submission" date="2015-01" db="EMBL/GenBank/DDBJ databases">
        <title>The Genome Sequence of Exophiala spinifera CBS89968.</title>
        <authorList>
            <consortium name="The Broad Institute Genomics Platform"/>
            <person name="Cuomo C."/>
            <person name="de Hoog S."/>
            <person name="Gorbushina A."/>
            <person name="Stielow B."/>
            <person name="Teixiera M."/>
            <person name="Abouelleil A."/>
            <person name="Chapman S.B."/>
            <person name="Priest M."/>
            <person name="Young S.K."/>
            <person name="Wortman J."/>
            <person name="Nusbaum C."/>
            <person name="Birren B."/>
        </authorList>
    </citation>
    <scope>NUCLEOTIDE SEQUENCE [LARGE SCALE GENOMIC DNA]</scope>
    <source>
        <strain evidence="5 6">CBS 89968</strain>
    </source>
</reference>
<feature type="signal peptide" evidence="3">
    <location>
        <begin position="1"/>
        <end position="26"/>
    </location>
</feature>
<dbReference type="PANTHER" id="PTHR43918:SF4">
    <property type="entry name" value="CARBOXYLIC ESTER HYDROLASE"/>
    <property type="match status" value="1"/>
</dbReference>
<protein>
    <recommendedName>
        <fullName evidence="3">Carboxylic ester hydrolase</fullName>
        <ecNumber evidence="3">3.1.1.-</ecNumber>
    </recommendedName>
</protein>
<dbReference type="Proteomes" id="UP000053328">
    <property type="component" value="Unassembled WGS sequence"/>
</dbReference>
<evidence type="ECO:0000313" key="5">
    <source>
        <dbReference type="EMBL" id="KIW20225.1"/>
    </source>
</evidence>
<dbReference type="GO" id="GO:0052689">
    <property type="term" value="F:carboxylic ester hydrolase activity"/>
    <property type="evidence" value="ECO:0007669"/>
    <property type="project" value="TreeGrafter"/>
</dbReference>
<dbReference type="STRING" id="91928.A0A0D2BNW7"/>
<dbReference type="SUPFAM" id="SSF53474">
    <property type="entry name" value="alpha/beta-Hydrolases"/>
    <property type="match status" value="1"/>
</dbReference>
<dbReference type="GeneID" id="27327883"/>
<dbReference type="RefSeq" id="XP_016240441.1">
    <property type="nucleotide sequence ID" value="XM_016375165.1"/>
</dbReference>
<evidence type="ECO:0000313" key="6">
    <source>
        <dbReference type="Proteomes" id="UP000053328"/>
    </source>
</evidence>
<evidence type="ECO:0000256" key="3">
    <source>
        <dbReference type="RuleBase" id="RU361235"/>
    </source>
</evidence>
<evidence type="ECO:0000256" key="2">
    <source>
        <dbReference type="ARBA" id="ARBA00022801"/>
    </source>
</evidence>
<evidence type="ECO:0000259" key="4">
    <source>
        <dbReference type="Pfam" id="PF00135"/>
    </source>
</evidence>
<sequence>MQAPLPLLHRVLLAVQTLLCLGSCAAIQPRGNDRPSIRTSSGVIQGIVLPDHPDVAQFLNVPYAESPTGNLRFAPPVAKSFAGNVDASQFGPVCLQYFPQASHVVFYDEFRPQYLPSRDTVAASSEDCLSLAIWTPRNATIQTSQTGQYANTTGSLPVLIFLYGGGFVQGGTNTEYYNAAPWIQRSQELIVVTINYRTAFVGTPNSAGLAAEQANYNFGLLDQRLAVEWVHNNIASFGGDPNKITLWGQSAGALSADYYNFAYPQDPLVTGFILSSGNAFWPAQNADTTFSNFTTAASHLGCGNLTAATELQCMRQVPFSQIKAYFQDPNVTTKYDFTPVIDGKTYFGHNNYPAKMAAGQFSREPVIMGTCTNEGTVIIPWDSPSLPPLDQLAQAGVVTQAAELLQVTETTARNAVGVITYGYSNNANFSDISPLPPRPAYEDQLSAYMQGQFLAFMKDPVKGPLLNGWPISVGPLVLQFDPLSSPNGPLLASEVVLL</sequence>
<keyword evidence="6" id="KW-1185">Reference proteome</keyword>
<keyword evidence="3" id="KW-0732">Signal</keyword>
<keyword evidence="2 3" id="KW-0378">Hydrolase</keyword>
<feature type="chain" id="PRO_5005112401" description="Carboxylic ester hydrolase" evidence="3">
    <location>
        <begin position="27"/>
        <end position="498"/>
    </location>
</feature>
<organism evidence="5 6">
    <name type="scientific">Exophiala spinifera</name>
    <dbReference type="NCBI Taxonomy" id="91928"/>
    <lineage>
        <taxon>Eukaryota</taxon>
        <taxon>Fungi</taxon>
        <taxon>Dikarya</taxon>
        <taxon>Ascomycota</taxon>
        <taxon>Pezizomycotina</taxon>
        <taxon>Eurotiomycetes</taxon>
        <taxon>Chaetothyriomycetidae</taxon>
        <taxon>Chaetothyriales</taxon>
        <taxon>Herpotrichiellaceae</taxon>
        <taxon>Exophiala</taxon>
    </lineage>
</organism>
<dbReference type="AlphaFoldDB" id="A0A0D2BNW7"/>
<dbReference type="VEuPathDB" id="FungiDB:PV08_00800"/>
<dbReference type="Gene3D" id="3.40.50.1820">
    <property type="entry name" value="alpha/beta hydrolase"/>
    <property type="match status" value="1"/>
</dbReference>
<dbReference type="InterPro" id="IPR002018">
    <property type="entry name" value="CarbesteraseB"/>
</dbReference>
<dbReference type="EC" id="3.1.1.-" evidence="3"/>
<dbReference type="HOGENOM" id="CLU_006586_15_1_1"/>
<dbReference type="InterPro" id="IPR029058">
    <property type="entry name" value="AB_hydrolase_fold"/>
</dbReference>
<feature type="domain" description="Carboxylesterase type B" evidence="4">
    <location>
        <begin position="34"/>
        <end position="386"/>
    </location>
</feature>
<proteinExistence type="inferred from homology"/>
<gene>
    <name evidence="5" type="ORF">PV08_00800</name>
</gene>
<dbReference type="EMBL" id="KN847492">
    <property type="protein sequence ID" value="KIW20225.1"/>
    <property type="molecule type" value="Genomic_DNA"/>
</dbReference>
<accession>A0A0D2BNW7</accession>
<name>A0A0D2BNW7_9EURO</name>